<proteinExistence type="predicted"/>
<evidence type="ECO:0000313" key="2">
    <source>
        <dbReference type="Proteomes" id="UP001160625"/>
    </source>
</evidence>
<reference evidence="1" key="1">
    <citation type="submission" date="2023-04" db="EMBL/GenBank/DDBJ databases">
        <title>Sphingomonas sp. MAHUQ-71 isolated from rice field.</title>
        <authorList>
            <person name="Huq M.A."/>
        </authorList>
    </citation>
    <scope>NUCLEOTIDE SEQUENCE</scope>
    <source>
        <strain evidence="1">MAHUQ-71</strain>
    </source>
</reference>
<name>A0ABT6N3R6_9SPHN</name>
<keyword evidence="2" id="KW-1185">Reference proteome</keyword>
<protein>
    <submittedName>
        <fullName evidence="1">Uncharacterized protein</fullName>
    </submittedName>
</protein>
<gene>
    <name evidence="1" type="ORF">QGN17_14510</name>
</gene>
<dbReference type="RefSeq" id="WP_281045311.1">
    <property type="nucleotide sequence ID" value="NZ_JARYGZ010000002.1"/>
</dbReference>
<accession>A0ABT6N3R6</accession>
<dbReference type="Proteomes" id="UP001160625">
    <property type="component" value="Unassembled WGS sequence"/>
</dbReference>
<comment type="caution">
    <text evidence="1">The sequence shown here is derived from an EMBL/GenBank/DDBJ whole genome shotgun (WGS) entry which is preliminary data.</text>
</comment>
<evidence type="ECO:0000313" key="1">
    <source>
        <dbReference type="EMBL" id="MDH7639945.1"/>
    </source>
</evidence>
<sequence length="96" mass="10652">MTEWPCYGSPQLIGYCPGFKVDGTRTQTIVNQTATPYQGQYLLTGTYDVDFDGRLSGIGDIPIKVSALLRACRRHPRLVGQMARAGSFTAMRRRVP</sequence>
<organism evidence="1 2">
    <name type="scientific">Sphingomonas oryzagri</name>
    <dbReference type="NCBI Taxonomy" id="3042314"/>
    <lineage>
        <taxon>Bacteria</taxon>
        <taxon>Pseudomonadati</taxon>
        <taxon>Pseudomonadota</taxon>
        <taxon>Alphaproteobacteria</taxon>
        <taxon>Sphingomonadales</taxon>
        <taxon>Sphingomonadaceae</taxon>
        <taxon>Sphingomonas</taxon>
    </lineage>
</organism>
<dbReference type="EMBL" id="JARYGZ010000002">
    <property type="protein sequence ID" value="MDH7639945.1"/>
    <property type="molecule type" value="Genomic_DNA"/>
</dbReference>